<dbReference type="CDD" id="cd00408">
    <property type="entry name" value="DHDPS-like"/>
    <property type="match status" value="1"/>
</dbReference>
<dbReference type="OrthoDB" id="191315at2759"/>
<reference evidence="2 3" key="1">
    <citation type="journal article" date="2016" name="Mol. Biol. Evol.">
        <title>Comparative Genomics of Early-Diverging Mushroom-Forming Fungi Provides Insights into the Origins of Lignocellulose Decay Capabilities.</title>
        <authorList>
            <person name="Nagy L.G."/>
            <person name="Riley R."/>
            <person name="Tritt A."/>
            <person name="Adam C."/>
            <person name="Daum C."/>
            <person name="Floudas D."/>
            <person name="Sun H."/>
            <person name="Yadav J.S."/>
            <person name="Pangilinan J."/>
            <person name="Larsson K.H."/>
            <person name="Matsuura K."/>
            <person name="Barry K."/>
            <person name="Labutti K."/>
            <person name="Kuo R."/>
            <person name="Ohm R.A."/>
            <person name="Bhattacharya S.S."/>
            <person name="Shirouzu T."/>
            <person name="Yoshinaga Y."/>
            <person name="Martin F.M."/>
            <person name="Grigoriev I.V."/>
            <person name="Hibbett D.S."/>
        </authorList>
    </citation>
    <scope>NUCLEOTIDE SEQUENCE [LARGE SCALE GENOMIC DNA]</scope>
    <source>
        <strain evidence="2 3">HHB14362 ss-1</strain>
    </source>
</reference>
<dbReference type="GO" id="GO:0008840">
    <property type="term" value="F:4-hydroxy-tetrahydrodipicolinate synthase activity"/>
    <property type="evidence" value="ECO:0007669"/>
    <property type="project" value="TreeGrafter"/>
</dbReference>
<keyword evidence="3" id="KW-1185">Reference proteome</keyword>
<dbReference type="InterPro" id="IPR002220">
    <property type="entry name" value="DapA-like"/>
</dbReference>
<dbReference type="EMBL" id="KV425576">
    <property type="protein sequence ID" value="KZT24623.1"/>
    <property type="molecule type" value="Genomic_DNA"/>
</dbReference>
<dbReference type="Gene3D" id="3.20.20.70">
    <property type="entry name" value="Aldolase class I"/>
    <property type="match status" value="1"/>
</dbReference>
<dbReference type="SUPFAM" id="SSF51569">
    <property type="entry name" value="Aldolase"/>
    <property type="match status" value="1"/>
</dbReference>
<sequence>MTCDHGSGEYECKCIPDKLLAIPEGCYVNAIPFLQEDGKIDVQQTGTYGVSLVKNGVTGFLVGGCDDEVGRSQLTNQAFKDHIRILRTVLNSNGCDKTLILAAVCAGTASEAINLCTGALNSGASHALLLPPPQSHSNNGDGLISFFREVSEKSPISIVLCDAVESVGGSADVEGLSTLLRHRNNAGICLPSGNLDKLERLRAQVCRNRVRIFVGTSSTYLSSLQLGGNGIISPMVNISPKAHMKIWLSSKNDDKDVAQRIQGTLEQAETEAKGLGAKGLGMAAVMKTIVRSEDDTPFGNRLKDLLSLEKSLDNVRRL</sequence>
<dbReference type="InParanoid" id="A0A165S3F3"/>
<keyword evidence="1" id="KW-0456">Lyase</keyword>
<evidence type="ECO:0000256" key="1">
    <source>
        <dbReference type="ARBA" id="ARBA00023239"/>
    </source>
</evidence>
<organism evidence="2 3">
    <name type="scientific">Neolentinus lepideus HHB14362 ss-1</name>
    <dbReference type="NCBI Taxonomy" id="1314782"/>
    <lineage>
        <taxon>Eukaryota</taxon>
        <taxon>Fungi</taxon>
        <taxon>Dikarya</taxon>
        <taxon>Basidiomycota</taxon>
        <taxon>Agaricomycotina</taxon>
        <taxon>Agaricomycetes</taxon>
        <taxon>Gloeophyllales</taxon>
        <taxon>Gloeophyllaceae</taxon>
        <taxon>Neolentinus</taxon>
    </lineage>
</organism>
<dbReference type="InterPro" id="IPR013785">
    <property type="entry name" value="Aldolase_TIM"/>
</dbReference>
<protein>
    <submittedName>
        <fullName evidence="2">Aldolase</fullName>
    </submittedName>
</protein>
<dbReference type="Pfam" id="PF00701">
    <property type="entry name" value="DHDPS"/>
    <property type="match status" value="1"/>
</dbReference>
<accession>A0A165S3F3</accession>
<dbReference type="SMART" id="SM01130">
    <property type="entry name" value="DHDPS"/>
    <property type="match status" value="1"/>
</dbReference>
<dbReference type="AlphaFoldDB" id="A0A165S3F3"/>
<dbReference type="PANTHER" id="PTHR12128:SF66">
    <property type="entry name" value="4-HYDROXY-2-OXOGLUTARATE ALDOLASE, MITOCHONDRIAL"/>
    <property type="match status" value="1"/>
</dbReference>
<evidence type="ECO:0000313" key="2">
    <source>
        <dbReference type="EMBL" id="KZT24623.1"/>
    </source>
</evidence>
<dbReference type="Proteomes" id="UP000076761">
    <property type="component" value="Unassembled WGS sequence"/>
</dbReference>
<evidence type="ECO:0000313" key="3">
    <source>
        <dbReference type="Proteomes" id="UP000076761"/>
    </source>
</evidence>
<proteinExistence type="predicted"/>
<dbReference type="STRING" id="1314782.A0A165S3F3"/>
<name>A0A165S3F3_9AGAM</name>
<dbReference type="PANTHER" id="PTHR12128">
    <property type="entry name" value="DIHYDRODIPICOLINATE SYNTHASE"/>
    <property type="match status" value="1"/>
</dbReference>
<gene>
    <name evidence="2" type="ORF">NEOLEDRAFT_1134640</name>
</gene>